<keyword evidence="4 8" id="KW-1133">Transmembrane helix</keyword>
<keyword evidence="7" id="KW-0175">Coiled coil</keyword>
<dbReference type="InterPro" id="IPR032692">
    <property type="entry name" value="YccS_N"/>
</dbReference>
<evidence type="ECO:0000256" key="2">
    <source>
        <dbReference type="ARBA" id="ARBA00022475"/>
    </source>
</evidence>
<sequence>MTKNYFQKIQNFLKSPDFLKSVLVTFGIVVPVLIGLKVEQLPYFLSISIGVFLTSSSDVPGSRKHKSIGILIASAIAVLSTIIVTYAAANLYLLLPVMAILIFGISYISVYGFRASLISFAGLLAIVLSFAHQQIGATIFINAMFIGIGGLWYLLLSSLFHPFLQKRQINNNLTECFQLTARYIQIRGKLAIAKQDEKQLKNDLYDLQVNINAIHESLRELLLNERQSSGFSNYKRKQLLIFIELIDILELSMANPANYEKINTLFKNQLHFVSPFIDLVFKLSNRLEEMAVTLQKGRKLEHRDDLEPMIQKCRDSIQVYVQEIKLPKAREGALLLHNLLDYEENQLQKIQSVERIFYDLENRESVGLKSKEGKQFITQQDYDPSILKENFSFKSPIFKHAARLTIAMLLGFGIGTYFSLNNTYWILLTIVVIMRPGYTLTKERSKHRLYGTLIGAAIAAVIVLITQNSYVYAVLSILSLTMALSFIQKNYRTSSIFVTTSIVFIYALINPDAFEVIQYRVIDTLIGASIAFGAGSLLWPAWESDSIKTSIIQTLRANRKYLNEINRFYHQSEGLTDYKLARKEAFLEMGNLNAAFQRMSQEPKSHQENLSQINEIVGLNHTFLAASAALGTFILNRKNDEVSEDFEIILKTVDTNLRQGLQTLLQKAQTENVAAEKLQEAYQHLEERFENLVAIRTKELEKEELKPIDPEFRKNLQASRLITDQLKWLVTISGNLKRVVKSLEEDSSR</sequence>
<evidence type="ECO:0000259" key="10">
    <source>
        <dbReference type="Pfam" id="PF13515"/>
    </source>
</evidence>
<proteinExistence type="inferred from homology"/>
<dbReference type="Proteomes" id="UP000008720">
    <property type="component" value="Chromosome"/>
</dbReference>
<dbReference type="PANTHER" id="PTHR30509:SF8">
    <property type="entry name" value="INNER MEMBRANE PROTEIN YCCS"/>
    <property type="match status" value="1"/>
</dbReference>
<keyword evidence="2" id="KW-1003">Cell membrane</keyword>
<feature type="coiled-coil region" evidence="7">
    <location>
        <begin position="658"/>
        <end position="695"/>
    </location>
</feature>
<dbReference type="InterPro" id="IPR049453">
    <property type="entry name" value="Memb_transporter_dom"/>
</dbReference>
<reference evidence="11 12" key="1">
    <citation type="journal article" date="2011" name="Stand. Genomic Sci.">
        <title>Complete genome sequence of Marivirga tractuosa type strain (H-43).</title>
        <authorList>
            <person name="Pagani I."/>
            <person name="Chertkov O."/>
            <person name="Lapidus A."/>
            <person name="Lucas S."/>
            <person name="Del Rio T.G."/>
            <person name="Tice H."/>
            <person name="Copeland A."/>
            <person name="Cheng J.F."/>
            <person name="Nolan M."/>
            <person name="Saunders E."/>
            <person name="Pitluck S."/>
            <person name="Held B."/>
            <person name="Goodwin L."/>
            <person name="Liolios K."/>
            <person name="Ovchinikova G."/>
            <person name="Ivanova N."/>
            <person name="Mavromatis K."/>
            <person name="Pati A."/>
            <person name="Chen A."/>
            <person name="Palaniappan K."/>
            <person name="Land M."/>
            <person name="Hauser L."/>
            <person name="Jeffries C.D."/>
            <person name="Detter J.C."/>
            <person name="Han C."/>
            <person name="Tapia R."/>
            <person name="Ngatchou-Djao O.D."/>
            <person name="Rohde M."/>
            <person name="Goker M."/>
            <person name="Spring S."/>
            <person name="Sikorski J."/>
            <person name="Woyke T."/>
            <person name="Bristow J."/>
            <person name="Eisen J.A."/>
            <person name="Markowitz V."/>
            <person name="Hugenholtz P."/>
            <person name="Klenk H.P."/>
            <person name="Kyrpides N.C."/>
        </authorList>
    </citation>
    <scope>NUCLEOTIDE SEQUENCE [LARGE SCALE GENOMIC DNA]</scope>
    <source>
        <strain evidence="12">ATCC 23168 / DSM 4126 / NBRC 15989 / NCIMB 1408 / VKM B-1430 / H-43</strain>
    </source>
</reference>
<dbReference type="STRING" id="643867.Ftrac_1109"/>
<feature type="transmembrane region" description="Helical" evidence="8">
    <location>
        <begin position="18"/>
        <end position="36"/>
    </location>
</feature>
<dbReference type="Pfam" id="PF13515">
    <property type="entry name" value="FUSC_2"/>
    <property type="match status" value="1"/>
</dbReference>
<evidence type="ECO:0000256" key="4">
    <source>
        <dbReference type="ARBA" id="ARBA00022989"/>
    </source>
</evidence>
<name>E4TUZ9_MARTH</name>
<dbReference type="KEGG" id="mtt:Ftrac_1109"/>
<feature type="transmembrane region" description="Helical" evidence="8">
    <location>
        <begin position="117"/>
        <end position="133"/>
    </location>
</feature>
<protein>
    <submittedName>
        <fullName evidence="11">Uncharacterized protein</fullName>
    </submittedName>
</protein>
<organism evidence="11 12">
    <name type="scientific">Marivirga tractuosa (strain ATCC 23168 / DSM 4126 / NBRC 15989 / NCIMB 1408 / VKM B-1430 / H-43)</name>
    <name type="common">Microscilla tractuosa</name>
    <name type="synonym">Flexibacter tractuosus</name>
    <dbReference type="NCBI Taxonomy" id="643867"/>
    <lineage>
        <taxon>Bacteria</taxon>
        <taxon>Pseudomonadati</taxon>
        <taxon>Bacteroidota</taxon>
        <taxon>Cytophagia</taxon>
        <taxon>Cytophagales</taxon>
        <taxon>Marivirgaceae</taxon>
        <taxon>Marivirga</taxon>
    </lineage>
</organism>
<comment type="similarity">
    <text evidence="6">Belongs to the YccS/YhfK family.</text>
</comment>
<evidence type="ECO:0000256" key="5">
    <source>
        <dbReference type="ARBA" id="ARBA00023136"/>
    </source>
</evidence>
<evidence type="ECO:0000256" key="6">
    <source>
        <dbReference type="ARBA" id="ARBA00043993"/>
    </source>
</evidence>
<keyword evidence="5 8" id="KW-0472">Membrane</keyword>
<feature type="domain" description="Integral membrane protein YccS N-terminal" evidence="9">
    <location>
        <begin position="71"/>
        <end position="336"/>
    </location>
</feature>
<evidence type="ECO:0000256" key="7">
    <source>
        <dbReference type="SAM" id="Coils"/>
    </source>
</evidence>
<feature type="domain" description="Integral membrane bound transporter" evidence="10">
    <location>
        <begin position="412"/>
        <end position="532"/>
    </location>
</feature>
<evidence type="ECO:0000256" key="8">
    <source>
        <dbReference type="SAM" id="Phobius"/>
    </source>
</evidence>
<keyword evidence="12" id="KW-1185">Reference proteome</keyword>
<feature type="transmembrane region" description="Helical" evidence="8">
    <location>
        <begin position="68"/>
        <end position="87"/>
    </location>
</feature>
<comment type="subcellular location">
    <subcellularLocation>
        <location evidence="1">Cell membrane</location>
        <topology evidence="1">Multi-pass membrane protein</topology>
    </subcellularLocation>
</comment>
<dbReference type="HOGENOM" id="CLU_013315_0_1_10"/>
<feature type="transmembrane region" description="Helical" evidence="8">
    <location>
        <begin position="453"/>
        <end position="479"/>
    </location>
</feature>
<feature type="transmembrane region" description="Helical" evidence="8">
    <location>
        <begin position="139"/>
        <end position="160"/>
    </location>
</feature>
<feature type="transmembrane region" description="Helical" evidence="8">
    <location>
        <begin position="93"/>
        <end position="110"/>
    </location>
</feature>
<dbReference type="Pfam" id="PF12805">
    <property type="entry name" value="FUSC-like"/>
    <property type="match status" value="1"/>
</dbReference>
<evidence type="ECO:0000256" key="1">
    <source>
        <dbReference type="ARBA" id="ARBA00004651"/>
    </source>
</evidence>
<feature type="transmembrane region" description="Helical" evidence="8">
    <location>
        <begin position="491"/>
        <end position="509"/>
    </location>
</feature>
<dbReference type="AlphaFoldDB" id="E4TUZ9"/>
<dbReference type="EMBL" id="CP002349">
    <property type="protein sequence ID" value="ADR21104.1"/>
    <property type="molecule type" value="Genomic_DNA"/>
</dbReference>
<dbReference type="eggNOG" id="COG1289">
    <property type="taxonomic scope" value="Bacteria"/>
</dbReference>
<dbReference type="GO" id="GO:0005886">
    <property type="term" value="C:plasma membrane"/>
    <property type="evidence" value="ECO:0007669"/>
    <property type="project" value="UniProtKB-SubCell"/>
</dbReference>
<evidence type="ECO:0000259" key="9">
    <source>
        <dbReference type="Pfam" id="PF12805"/>
    </source>
</evidence>
<evidence type="ECO:0000313" key="12">
    <source>
        <dbReference type="Proteomes" id="UP000008720"/>
    </source>
</evidence>
<keyword evidence="3 8" id="KW-0812">Transmembrane</keyword>
<dbReference type="RefSeq" id="WP_013453255.1">
    <property type="nucleotide sequence ID" value="NC_014759.1"/>
</dbReference>
<evidence type="ECO:0000313" key="11">
    <source>
        <dbReference type="EMBL" id="ADR21104.1"/>
    </source>
</evidence>
<evidence type="ECO:0000256" key="3">
    <source>
        <dbReference type="ARBA" id="ARBA00022692"/>
    </source>
</evidence>
<accession>E4TUZ9</accession>
<dbReference type="PANTHER" id="PTHR30509">
    <property type="entry name" value="P-HYDROXYBENZOIC ACID EFFLUX PUMP SUBUNIT-RELATED"/>
    <property type="match status" value="1"/>
</dbReference>
<gene>
    <name evidence="11" type="ordered locus">Ftrac_1109</name>
</gene>
<feature type="transmembrane region" description="Helical" evidence="8">
    <location>
        <begin position="401"/>
        <end position="418"/>
    </location>
</feature>
<dbReference type="OrthoDB" id="8670769at2"/>